<dbReference type="SUPFAM" id="SSF47391">
    <property type="entry name" value="Dimerization-anchoring domain of cAMP-dependent PK regulatory subunit"/>
    <property type="match status" value="1"/>
</dbReference>
<dbReference type="Gene3D" id="1.20.890.10">
    <property type="entry name" value="cAMP-dependent protein kinase regulatory subunit, dimerization-anchoring domain"/>
    <property type="match status" value="1"/>
</dbReference>
<reference evidence="2" key="1">
    <citation type="journal article" date="2022" name="bioRxiv">
        <title>Sequencing and chromosome-scale assembly of the giantPleurodeles waltlgenome.</title>
        <authorList>
            <person name="Brown T."/>
            <person name="Elewa A."/>
            <person name="Iarovenko S."/>
            <person name="Subramanian E."/>
            <person name="Araus A.J."/>
            <person name="Petzold A."/>
            <person name="Susuki M."/>
            <person name="Suzuki K.-i.T."/>
            <person name="Hayashi T."/>
            <person name="Toyoda A."/>
            <person name="Oliveira C."/>
            <person name="Osipova E."/>
            <person name="Leigh N.D."/>
            <person name="Simon A."/>
            <person name="Yun M.H."/>
        </authorList>
    </citation>
    <scope>NUCLEOTIDE SEQUENCE</scope>
    <source>
        <strain evidence="2">20211129_DDA</strain>
        <tissue evidence="2">Liver</tissue>
    </source>
</reference>
<evidence type="ECO:0000313" key="3">
    <source>
        <dbReference type="Proteomes" id="UP001066276"/>
    </source>
</evidence>
<accession>A0AAV7KPQ5</accession>
<gene>
    <name evidence="2" type="ORF">NDU88_000974</name>
</gene>
<dbReference type="InterPro" id="IPR059162">
    <property type="entry name" value="RIIAD1"/>
</dbReference>
<dbReference type="Pfam" id="PF02197">
    <property type="entry name" value="RIIa"/>
    <property type="match status" value="1"/>
</dbReference>
<name>A0AAV7KPQ5_PLEWA</name>
<protein>
    <recommendedName>
        <fullName evidence="1">RIIa domain-containing protein</fullName>
    </recommendedName>
</protein>
<dbReference type="InterPro" id="IPR003117">
    <property type="entry name" value="cAMP_dep_PK_reg_su_I/II_a/b"/>
</dbReference>
<dbReference type="Proteomes" id="UP001066276">
    <property type="component" value="Chromosome 12"/>
</dbReference>
<evidence type="ECO:0000259" key="1">
    <source>
        <dbReference type="Pfam" id="PF02197"/>
    </source>
</evidence>
<keyword evidence="3" id="KW-1185">Reference proteome</keyword>
<comment type="caution">
    <text evidence="2">The sequence shown here is derived from an EMBL/GenBank/DDBJ whole genome shotgun (WGS) entry which is preliminary data.</text>
</comment>
<dbReference type="PANTHER" id="PTHR15505:SF4">
    <property type="entry name" value="RIIA DOMAIN-CONTAINING PROTEIN 1"/>
    <property type="match status" value="1"/>
</dbReference>
<dbReference type="EMBL" id="JANPWB010000016">
    <property type="protein sequence ID" value="KAJ1080783.1"/>
    <property type="molecule type" value="Genomic_DNA"/>
</dbReference>
<dbReference type="CDD" id="cd22971">
    <property type="entry name" value="DD_RIIAD1"/>
    <property type="match status" value="1"/>
</dbReference>
<dbReference type="AlphaFoldDB" id="A0AAV7KPQ5"/>
<dbReference type="PANTHER" id="PTHR15505">
    <property type="entry name" value="RIIA DOMAIN-CONTAINING PROTEIN 1"/>
    <property type="match status" value="1"/>
</dbReference>
<evidence type="ECO:0000313" key="2">
    <source>
        <dbReference type="EMBL" id="KAJ1080783.1"/>
    </source>
</evidence>
<sequence>MADTEPALEPSDPGALSPEQLERLRDFKIKTRIANEIYLRSHKELPLLLAGFLREVMLKRPENVREFAAEHFTDPELPSKIQEKLAKNEEEENQCKP</sequence>
<proteinExistence type="predicted"/>
<organism evidence="2 3">
    <name type="scientific">Pleurodeles waltl</name>
    <name type="common">Iberian ribbed newt</name>
    <dbReference type="NCBI Taxonomy" id="8319"/>
    <lineage>
        <taxon>Eukaryota</taxon>
        <taxon>Metazoa</taxon>
        <taxon>Chordata</taxon>
        <taxon>Craniata</taxon>
        <taxon>Vertebrata</taxon>
        <taxon>Euteleostomi</taxon>
        <taxon>Amphibia</taxon>
        <taxon>Batrachia</taxon>
        <taxon>Caudata</taxon>
        <taxon>Salamandroidea</taxon>
        <taxon>Salamandridae</taxon>
        <taxon>Pleurodelinae</taxon>
        <taxon>Pleurodeles</taxon>
    </lineage>
</organism>
<feature type="domain" description="RIIa" evidence="1">
    <location>
        <begin position="48"/>
        <end position="73"/>
    </location>
</feature>